<evidence type="ECO:0000313" key="12">
    <source>
        <dbReference type="EMBL" id="MDQ0368818.1"/>
    </source>
</evidence>
<dbReference type="Gene3D" id="3.40.50.300">
    <property type="entry name" value="P-loop containing nucleotide triphosphate hydrolases"/>
    <property type="match status" value="1"/>
</dbReference>
<dbReference type="GO" id="GO:0002949">
    <property type="term" value="P:tRNA threonylcarbamoyladenosine modification"/>
    <property type="evidence" value="ECO:0007669"/>
    <property type="project" value="InterPro"/>
</dbReference>
<dbReference type="GO" id="GO:0005524">
    <property type="term" value="F:ATP binding"/>
    <property type="evidence" value="ECO:0007669"/>
    <property type="project" value="UniProtKB-KW"/>
</dbReference>
<evidence type="ECO:0000256" key="5">
    <source>
        <dbReference type="ARBA" id="ARBA00022694"/>
    </source>
</evidence>
<dbReference type="EMBL" id="JAUSUZ010000001">
    <property type="protein sequence ID" value="MDQ0368818.1"/>
    <property type="molecule type" value="Genomic_DNA"/>
</dbReference>
<dbReference type="GO" id="GO:0046872">
    <property type="term" value="F:metal ion binding"/>
    <property type="evidence" value="ECO:0007669"/>
    <property type="project" value="UniProtKB-KW"/>
</dbReference>
<comment type="caution">
    <text evidence="12">The sequence shown here is derived from an EMBL/GenBank/DDBJ whole genome shotgun (WGS) entry which is preliminary data.</text>
</comment>
<accession>A0AAE3W2N0</accession>
<sequence>MESFSVVSGSPARTALIAAALADRLRPGDIVLLSGNLAAGKTTFVKAVAEALGSTDPVTSPTFALAQFYATKESRILHVDSYRLADVEEYRDLGLAEYQDDAISLIEWGEKIAGEFPCHLAISFVATDEADGRSLTFSATCDRWTAALGDLHAAISKDTHGSHAGDRNIVD</sequence>
<dbReference type="InterPro" id="IPR027417">
    <property type="entry name" value="P-loop_NTPase"/>
</dbReference>
<reference evidence="12 13" key="1">
    <citation type="submission" date="2023-07" db="EMBL/GenBank/DDBJ databases">
        <title>Sequencing the genomes of 1000 actinobacteria strains.</title>
        <authorList>
            <person name="Klenk H.-P."/>
        </authorList>
    </citation>
    <scope>NUCLEOTIDE SEQUENCE [LARGE SCALE GENOMIC DNA]</scope>
    <source>
        <strain evidence="12 13">DSM 44709</strain>
    </source>
</reference>
<keyword evidence="7" id="KW-0547">Nucleotide-binding</keyword>
<comment type="subcellular location">
    <subcellularLocation>
        <location evidence="1">Cytoplasm</location>
    </subcellularLocation>
</comment>
<comment type="function">
    <text evidence="10">Required for the formation of a threonylcarbamoyl group on adenosine at position 37 (t(6)A37) in tRNAs that read codons beginning with adenine. Is involved in the transfer of the threonylcarbamoyl moiety of threonylcarbamoyl-AMP (TC-AMP) to the N6 group of A37, together with TsaD and TsaB. TsaE seems to play an indirect role in the t(6)A biosynthesis pathway, possibly in regulating the core enzymatic function of TsaD.</text>
</comment>
<dbReference type="CDD" id="cd02019">
    <property type="entry name" value="NK"/>
    <property type="match status" value="1"/>
</dbReference>
<keyword evidence="8" id="KW-0067">ATP-binding</keyword>
<gene>
    <name evidence="12" type="ORF">J2S42_005487</name>
</gene>
<dbReference type="NCBIfam" id="TIGR00150">
    <property type="entry name" value="T6A_YjeE"/>
    <property type="match status" value="1"/>
</dbReference>
<evidence type="ECO:0000256" key="6">
    <source>
        <dbReference type="ARBA" id="ARBA00022723"/>
    </source>
</evidence>
<dbReference type="PANTHER" id="PTHR33540:SF2">
    <property type="entry name" value="TRNA THREONYLCARBAMOYLADENOSINE BIOSYNTHESIS PROTEIN TSAE"/>
    <property type="match status" value="1"/>
</dbReference>
<evidence type="ECO:0000256" key="9">
    <source>
        <dbReference type="ARBA" id="ARBA00022842"/>
    </source>
</evidence>
<dbReference type="Pfam" id="PF02367">
    <property type="entry name" value="TsaE"/>
    <property type="match status" value="1"/>
</dbReference>
<evidence type="ECO:0000256" key="11">
    <source>
        <dbReference type="ARBA" id="ARBA00032441"/>
    </source>
</evidence>
<comment type="similarity">
    <text evidence="2">Belongs to the TsaE family.</text>
</comment>
<dbReference type="AlphaFoldDB" id="A0AAE3W2N0"/>
<evidence type="ECO:0000256" key="7">
    <source>
        <dbReference type="ARBA" id="ARBA00022741"/>
    </source>
</evidence>
<evidence type="ECO:0000313" key="13">
    <source>
        <dbReference type="Proteomes" id="UP001240236"/>
    </source>
</evidence>
<evidence type="ECO:0000256" key="4">
    <source>
        <dbReference type="ARBA" id="ARBA00022490"/>
    </source>
</evidence>
<keyword evidence="6" id="KW-0479">Metal-binding</keyword>
<protein>
    <recommendedName>
        <fullName evidence="3">tRNA threonylcarbamoyladenosine biosynthesis protein TsaE</fullName>
    </recommendedName>
    <alternativeName>
        <fullName evidence="11">t(6)A37 threonylcarbamoyladenosine biosynthesis protein TsaE</fullName>
    </alternativeName>
</protein>
<evidence type="ECO:0000256" key="3">
    <source>
        <dbReference type="ARBA" id="ARBA00019010"/>
    </source>
</evidence>
<evidence type="ECO:0000256" key="8">
    <source>
        <dbReference type="ARBA" id="ARBA00022840"/>
    </source>
</evidence>
<keyword evidence="13" id="KW-1185">Reference proteome</keyword>
<dbReference type="InterPro" id="IPR003442">
    <property type="entry name" value="T6A_TsaE"/>
</dbReference>
<evidence type="ECO:0000256" key="10">
    <source>
        <dbReference type="ARBA" id="ARBA00024908"/>
    </source>
</evidence>
<dbReference type="Proteomes" id="UP001240236">
    <property type="component" value="Unassembled WGS sequence"/>
</dbReference>
<dbReference type="SUPFAM" id="SSF52540">
    <property type="entry name" value="P-loop containing nucleoside triphosphate hydrolases"/>
    <property type="match status" value="1"/>
</dbReference>
<keyword evidence="4" id="KW-0963">Cytoplasm</keyword>
<organism evidence="12 13">
    <name type="scientific">Catenuloplanes indicus</name>
    <dbReference type="NCBI Taxonomy" id="137267"/>
    <lineage>
        <taxon>Bacteria</taxon>
        <taxon>Bacillati</taxon>
        <taxon>Actinomycetota</taxon>
        <taxon>Actinomycetes</taxon>
        <taxon>Micromonosporales</taxon>
        <taxon>Micromonosporaceae</taxon>
        <taxon>Catenuloplanes</taxon>
    </lineage>
</organism>
<keyword evidence="9" id="KW-0460">Magnesium</keyword>
<dbReference type="PANTHER" id="PTHR33540">
    <property type="entry name" value="TRNA THREONYLCARBAMOYLADENOSINE BIOSYNTHESIS PROTEIN TSAE"/>
    <property type="match status" value="1"/>
</dbReference>
<evidence type="ECO:0000256" key="1">
    <source>
        <dbReference type="ARBA" id="ARBA00004496"/>
    </source>
</evidence>
<keyword evidence="5" id="KW-0819">tRNA processing</keyword>
<dbReference type="GO" id="GO:0005737">
    <property type="term" value="C:cytoplasm"/>
    <property type="evidence" value="ECO:0007669"/>
    <property type="project" value="UniProtKB-SubCell"/>
</dbReference>
<name>A0AAE3W2N0_9ACTN</name>
<evidence type="ECO:0000256" key="2">
    <source>
        <dbReference type="ARBA" id="ARBA00007599"/>
    </source>
</evidence>
<proteinExistence type="inferred from homology"/>
<dbReference type="RefSeq" id="WP_307243598.1">
    <property type="nucleotide sequence ID" value="NZ_JAUSUZ010000001.1"/>
</dbReference>